<dbReference type="AlphaFoldDB" id="A0A4P9Y564"/>
<dbReference type="InterPro" id="IPR001509">
    <property type="entry name" value="Epimerase_deHydtase"/>
</dbReference>
<evidence type="ECO:0000313" key="2">
    <source>
        <dbReference type="EMBL" id="RKP12920.1"/>
    </source>
</evidence>
<accession>A0A4P9Y564</accession>
<protein>
    <recommendedName>
        <fullName evidence="1">NAD-dependent epimerase/dehydratase domain-containing protein</fullName>
    </recommendedName>
</protein>
<dbReference type="InterPro" id="IPR036291">
    <property type="entry name" value="NAD(P)-bd_dom_sf"/>
</dbReference>
<keyword evidence="3" id="KW-1185">Reference proteome</keyword>
<name>A0A4P9Y564_9FUNG</name>
<dbReference type="Proteomes" id="UP000267251">
    <property type="component" value="Unassembled WGS sequence"/>
</dbReference>
<proteinExistence type="predicted"/>
<dbReference type="PANTHER" id="PTHR43245">
    <property type="entry name" value="BIFUNCTIONAL POLYMYXIN RESISTANCE PROTEIN ARNA"/>
    <property type="match status" value="1"/>
</dbReference>
<sequence length="361" mass="40948">MSKNVLIIGGIEPVGRYLVKLLVDTLKEGSHIRVVDRRVPSPSMLRPEHVKAFAAVDFIQANMANPETVSRVFTLPGNAKFDCVFNCAAAANDWDVEEVLRQRYIIKPRLCAEHVVAHKIPVYVHLSTGCFYKDDGYQNDESRPMVPLTRIAQYVIDMEEGLRKIPGLPLVLVRPAIPWGKDDFGLLPAMMVGSVLHIQNDMEWLQPATPDIRYNLVHLKDIARAMIHLAKWYVDQGKTGTVVYNVADNSDMNGNIGLLHIPPDADQRPTRADMEKVHEATNNLLQEQWSYYLADEGIYNSTLIPSLNLEFCLLHGLAVDGRAITRDTGFTYEYDESFTYEDLREMHRDFIERGLWPKGSL</sequence>
<dbReference type="SUPFAM" id="SSF51735">
    <property type="entry name" value="NAD(P)-binding Rossmann-fold domains"/>
    <property type="match status" value="1"/>
</dbReference>
<evidence type="ECO:0000313" key="3">
    <source>
        <dbReference type="Proteomes" id="UP000267251"/>
    </source>
</evidence>
<gene>
    <name evidence="2" type="ORF">BJ684DRAFT_16638</name>
</gene>
<dbReference type="PANTHER" id="PTHR43245:SF11">
    <property type="entry name" value="LD23561P"/>
    <property type="match status" value="1"/>
</dbReference>
<dbReference type="Gene3D" id="3.40.50.720">
    <property type="entry name" value="NAD(P)-binding Rossmann-like Domain"/>
    <property type="match status" value="1"/>
</dbReference>
<reference evidence="3" key="1">
    <citation type="journal article" date="2018" name="Nat. Microbiol.">
        <title>Leveraging single-cell genomics to expand the fungal tree of life.</title>
        <authorList>
            <person name="Ahrendt S.R."/>
            <person name="Quandt C.A."/>
            <person name="Ciobanu D."/>
            <person name="Clum A."/>
            <person name="Salamov A."/>
            <person name="Andreopoulos B."/>
            <person name="Cheng J.F."/>
            <person name="Woyke T."/>
            <person name="Pelin A."/>
            <person name="Henrissat B."/>
            <person name="Reynolds N.K."/>
            <person name="Benny G.L."/>
            <person name="Smith M.E."/>
            <person name="James T.Y."/>
            <person name="Grigoriev I.V."/>
        </authorList>
    </citation>
    <scope>NUCLEOTIDE SEQUENCE [LARGE SCALE GENOMIC DNA]</scope>
</reference>
<dbReference type="OrthoDB" id="16464at2759"/>
<dbReference type="EMBL" id="KZ988162">
    <property type="protein sequence ID" value="RKP12920.1"/>
    <property type="molecule type" value="Genomic_DNA"/>
</dbReference>
<feature type="domain" description="NAD-dependent epimerase/dehydratase" evidence="1">
    <location>
        <begin position="5"/>
        <end position="246"/>
    </location>
</feature>
<dbReference type="InterPro" id="IPR050177">
    <property type="entry name" value="Lipid_A_modif_metabolic_enz"/>
</dbReference>
<evidence type="ECO:0000259" key="1">
    <source>
        <dbReference type="Pfam" id="PF01370"/>
    </source>
</evidence>
<dbReference type="Pfam" id="PF01370">
    <property type="entry name" value="Epimerase"/>
    <property type="match status" value="1"/>
</dbReference>
<organism evidence="2 3">
    <name type="scientific">Piptocephalis cylindrospora</name>
    <dbReference type="NCBI Taxonomy" id="1907219"/>
    <lineage>
        <taxon>Eukaryota</taxon>
        <taxon>Fungi</taxon>
        <taxon>Fungi incertae sedis</taxon>
        <taxon>Zoopagomycota</taxon>
        <taxon>Zoopagomycotina</taxon>
        <taxon>Zoopagomycetes</taxon>
        <taxon>Zoopagales</taxon>
        <taxon>Piptocephalidaceae</taxon>
        <taxon>Piptocephalis</taxon>
    </lineage>
</organism>